<keyword evidence="3 6" id="KW-0808">Transferase</keyword>
<evidence type="ECO:0000313" key="9">
    <source>
        <dbReference type="EMBL" id="SSX35525.1"/>
    </source>
</evidence>
<dbReference type="InterPro" id="IPR029063">
    <property type="entry name" value="SAM-dependent_MTases_sf"/>
</dbReference>
<evidence type="ECO:0000256" key="7">
    <source>
        <dbReference type="SAM" id="MobiDB-lite"/>
    </source>
</evidence>
<dbReference type="GO" id="GO:0017069">
    <property type="term" value="F:snRNA binding"/>
    <property type="evidence" value="ECO:0007669"/>
    <property type="project" value="TreeGrafter"/>
</dbReference>
<dbReference type="EMBL" id="UFQT01004130">
    <property type="protein sequence ID" value="SSX35525.1"/>
    <property type="molecule type" value="Genomic_DNA"/>
</dbReference>
<dbReference type="Gene3D" id="3.40.50.150">
    <property type="entry name" value="Vaccinia Virus protein VP39"/>
    <property type="match status" value="1"/>
</dbReference>
<dbReference type="InterPro" id="IPR039772">
    <property type="entry name" value="Bin3-like"/>
</dbReference>
<evidence type="ECO:0000256" key="1">
    <source>
        <dbReference type="ARBA" id="ARBA00008361"/>
    </source>
</evidence>
<dbReference type="PROSITE" id="PS51515">
    <property type="entry name" value="BIN3_SAM"/>
    <property type="match status" value="1"/>
</dbReference>
<evidence type="ECO:0000256" key="6">
    <source>
        <dbReference type="RuleBase" id="RU367087"/>
    </source>
</evidence>
<organism evidence="9">
    <name type="scientific">Culicoides sonorensis</name>
    <name type="common">Biting midge</name>
    <dbReference type="NCBI Taxonomy" id="179676"/>
    <lineage>
        <taxon>Eukaryota</taxon>
        <taxon>Metazoa</taxon>
        <taxon>Ecdysozoa</taxon>
        <taxon>Arthropoda</taxon>
        <taxon>Hexapoda</taxon>
        <taxon>Insecta</taxon>
        <taxon>Pterygota</taxon>
        <taxon>Neoptera</taxon>
        <taxon>Endopterygota</taxon>
        <taxon>Diptera</taxon>
        <taxon>Nematocera</taxon>
        <taxon>Chironomoidea</taxon>
        <taxon>Ceratopogonidae</taxon>
        <taxon>Ceratopogoninae</taxon>
        <taxon>Culicoides</taxon>
        <taxon>Monoculicoides</taxon>
    </lineage>
</organism>
<dbReference type="AlphaFoldDB" id="A0A336N0R9"/>
<feature type="compositionally biased region" description="Basic and acidic residues" evidence="7">
    <location>
        <begin position="1"/>
        <end position="11"/>
    </location>
</feature>
<dbReference type="GO" id="GO:0008171">
    <property type="term" value="F:O-methyltransferase activity"/>
    <property type="evidence" value="ECO:0007669"/>
    <property type="project" value="UniProtKB-UniRule"/>
</dbReference>
<dbReference type="Pfam" id="PF06859">
    <property type="entry name" value="Bin3"/>
    <property type="match status" value="1"/>
</dbReference>
<evidence type="ECO:0000256" key="2">
    <source>
        <dbReference type="ARBA" id="ARBA00022603"/>
    </source>
</evidence>
<keyword evidence="2 6" id="KW-0489">Methyltransferase</keyword>
<dbReference type="GO" id="GO:0040031">
    <property type="term" value="P:snRNA modification"/>
    <property type="evidence" value="ECO:0007669"/>
    <property type="project" value="TreeGrafter"/>
</dbReference>
<comment type="similarity">
    <text evidence="1 6">Belongs to the methyltransferase superfamily.</text>
</comment>
<evidence type="ECO:0000256" key="3">
    <source>
        <dbReference type="ARBA" id="ARBA00022679"/>
    </source>
</evidence>
<dbReference type="PANTHER" id="PTHR12315">
    <property type="entry name" value="BICOID-INTERACTING PROTEIN RELATED"/>
    <property type="match status" value="1"/>
</dbReference>
<dbReference type="EC" id="2.1.1.-" evidence="6"/>
<gene>
    <name evidence="9" type="primary">CSON010250</name>
</gene>
<dbReference type="SUPFAM" id="SSF53335">
    <property type="entry name" value="S-adenosyl-L-methionine-dependent methyltransferases"/>
    <property type="match status" value="1"/>
</dbReference>
<feature type="region of interest" description="Disordered" evidence="7">
    <location>
        <begin position="1"/>
        <end position="50"/>
    </location>
</feature>
<keyword evidence="4 5" id="KW-0949">S-adenosyl-L-methionine</keyword>
<proteinExistence type="inferred from homology"/>
<feature type="compositionally biased region" description="Basic and acidic residues" evidence="7">
    <location>
        <begin position="27"/>
        <end position="41"/>
    </location>
</feature>
<dbReference type="CDD" id="cd02440">
    <property type="entry name" value="AdoMet_MTases"/>
    <property type="match status" value="1"/>
</dbReference>
<dbReference type="VEuPathDB" id="VectorBase:CSON010250"/>
<dbReference type="InterPro" id="IPR010675">
    <property type="entry name" value="Bin3_C"/>
</dbReference>
<sequence>MTLEMGNKEKITPQNRFSTMISPEPQIDSKRIEDTKSESHTTQKNSKKKNTNKFIYGNYNRYYGYRKGDKSDPRIKIFEGHSDLFSKKDILDIGCNDGSVTLEIASKFEINSITGIDIDKKLIGKAKNNTKFILKKNLNPNLLNVKFEVGNYIDEKNSSTEIPRFDTILCLSVTKWIHLNFGDHGIKMMFKRIFAQLRDGGCLILEAQPFEGYRRRKKLTEDTLKNYKNMKLFPKDFKNYLFEIGFTHHYYINDPRDSKGFDRPIEVYVKQIS</sequence>
<feature type="domain" description="Bin3-type SAM" evidence="8">
    <location>
        <begin position="72"/>
        <end position="273"/>
    </location>
</feature>
<name>A0A336N0R9_CULSO</name>
<evidence type="ECO:0000256" key="4">
    <source>
        <dbReference type="ARBA" id="ARBA00022691"/>
    </source>
</evidence>
<dbReference type="OMA" id="KWIHLFH"/>
<feature type="compositionally biased region" description="Polar residues" evidence="7">
    <location>
        <begin position="12"/>
        <end position="21"/>
    </location>
</feature>
<accession>A0A336N0R9</accession>
<dbReference type="PANTHER" id="PTHR12315:SF0">
    <property type="entry name" value="7SK SNRNA METHYLPHOSPHATE CAPPING ENZYME"/>
    <property type="match status" value="1"/>
</dbReference>
<dbReference type="FunFam" id="3.40.50.150:FF:000083">
    <property type="entry name" value="7SK snRNA methylphosphate capping enzyme"/>
    <property type="match status" value="1"/>
</dbReference>
<evidence type="ECO:0000256" key="5">
    <source>
        <dbReference type="PROSITE-ProRule" id="PRU00848"/>
    </source>
</evidence>
<protein>
    <recommendedName>
        <fullName evidence="6">RNA methyltransferase</fullName>
        <ecNumber evidence="6">2.1.1.-</ecNumber>
    </recommendedName>
</protein>
<dbReference type="GO" id="GO:0008173">
    <property type="term" value="F:RNA methyltransferase activity"/>
    <property type="evidence" value="ECO:0007669"/>
    <property type="project" value="UniProtKB-UniRule"/>
</dbReference>
<reference evidence="9" key="1">
    <citation type="submission" date="2018-07" db="EMBL/GenBank/DDBJ databases">
        <authorList>
            <person name="Quirk P.G."/>
            <person name="Krulwich T.A."/>
        </authorList>
    </citation>
    <scope>NUCLEOTIDE SEQUENCE</scope>
</reference>
<dbReference type="GO" id="GO:0032259">
    <property type="term" value="P:methylation"/>
    <property type="evidence" value="ECO:0007669"/>
    <property type="project" value="UniProtKB-KW"/>
</dbReference>
<dbReference type="InterPro" id="IPR024160">
    <property type="entry name" value="BIN3_SAM-bd_dom"/>
</dbReference>
<evidence type="ECO:0000259" key="8">
    <source>
        <dbReference type="PROSITE" id="PS51515"/>
    </source>
</evidence>